<dbReference type="KEGG" id="chu:CHU_3378"/>
<name>A0A6N4SVR2_CYTH3</name>
<dbReference type="RefSeq" id="WP_011586722.1">
    <property type="nucleotide sequence ID" value="NC_008255.1"/>
</dbReference>
<dbReference type="AlphaFoldDB" id="A0A6N4SVR2"/>
<dbReference type="OrthoDB" id="971857at2"/>
<evidence type="ECO:0008006" key="4">
    <source>
        <dbReference type="Google" id="ProtNLM"/>
    </source>
</evidence>
<sequence length="210" mass="23785">MKTFYLLLMAVALTTFSCRTKEGAPGPAGESALNKQGSINGTLTFVDYKGDEVKQTFDYAYYETLFDNQFQYFNYGEYDLNVKRRDLKDKYSYISFDAYGYTDEGDGITPVPPFYGRLDFSMIRNVNNSVFDFGVTFDLDESSSTFNVTNLKLDTLSGRITYDFEAIINPNDMYGDTYGSTEATLQGHVDVIAKRKYDSNAPMPARIGRK</sequence>
<dbReference type="Proteomes" id="UP000001822">
    <property type="component" value="Chromosome"/>
</dbReference>
<dbReference type="EMBL" id="CP000383">
    <property type="protein sequence ID" value="ABG60614.1"/>
    <property type="molecule type" value="Genomic_DNA"/>
</dbReference>
<dbReference type="PROSITE" id="PS51257">
    <property type="entry name" value="PROKAR_LIPOPROTEIN"/>
    <property type="match status" value="1"/>
</dbReference>
<protein>
    <recommendedName>
        <fullName evidence="4">Lipoprotein</fullName>
    </recommendedName>
</protein>
<keyword evidence="1" id="KW-0732">Signal</keyword>
<keyword evidence="3" id="KW-1185">Reference proteome</keyword>
<proteinExistence type="predicted"/>
<evidence type="ECO:0000313" key="2">
    <source>
        <dbReference type="EMBL" id="ABG60614.1"/>
    </source>
</evidence>
<reference evidence="2 3" key="1">
    <citation type="journal article" date="2007" name="Appl. Environ. Microbiol.">
        <title>Genome sequence of the cellulolytic gliding bacterium Cytophaga hutchinsonii.</title>
        <authorList>
            <person name="Xie G."/>
            <person name="Bruce D.C."/>
            <person name="Challacombe J.F."/>
            <person name="Chertkov O."/>
            <person name="Detter J.C."/>
            <person name="Gilna P."/>
            <person name="Han C.S."/>
            <person name="Lucas S."/>
            <person name="Misra M."/>
            <person name="Myers G.L."/>
            <person name="Richardson P."/>
            <person name="Tapia R."/>
            <person name="Thayer N."/>
            <person name="Thompson L.S."/>
            <person name="Brettin T.S."/>
            <person name="Henrissat B."/>
            <person name="Wilson D.B."/>
            <person name="McBride M.J."/>
        </authorList>
    </citation>
    <scope>NUCLEOTIDE SEQUENCE [LARGE SCALE GENOMIC DNA]</scope>
    <source>
        <strain evidence="3">ATCC 33406 / DSM 1761 / CIP 103989 / NBRC 15051 / NCIMB 9469 / D465</strain>
    </source>
</reference>
<organism evidence="2 3">
    <name type="scientific">Cytophaga hutchinsonii (strain ATCC 33406 / DSM 1761 / CIP 103989 / NBRC 15051 / NCIMB 9469 / D465)</name>
    <dbReference type="NCBI Taxonomy" id="269798"/>
    <lineage>
        <taxon>Bacteria</taxon>
        <taxon>Pseudomonadati</taxon>
        <taxon>Bacteroidota</taxon>
        <taxon>Cytophagia</taxon>
        <taxon>Cytophagales</taxon>
        <taxon>Cytophagaceae</taxon>
        <taxon>Cytophaga</taxon>
    </lineage>
</organism>
<evidence type="ECO:0000313" key="3">
    <source>
        <dbReference type="Proteomes" id="UP000001822"/>
    </source>
</evidence>
<feature type="signal peptide" evidence="1">
    <location>
        <begin position="1"/>
        <end position="20"/>
    </location>
</feature>
<feature type="chain" id="PRO_5026686180" description="Lipoprotein" evidence="1">
    <location>
        <begin position="21"/>
        <end position="210"/>
    </location>
</feature>
<gene>
    <name evidence="2" type="ordered locus">CHU_3378</name>
</gene>
<evidence type="ECO:0000256" key="1">
    <source>
        <dbReference type="SAM" id="SignalP"/>
    </source>
</evidence>
<accession>A0A6N4SVR2</accession>